<dbReference type="PANTHER" id="PTHR43134">
    <property type="entry name" value="SIGNAL RECOGNITION PARTICLE RECEPTOR SUBUNIT ALPHA"/>
    <property type="match status" value="1"/>
</dbReference>
<evidence type="ECO:0000256" key="8">
    <source>
        <dbReference type="ARBA" id="ARBA00048027"/>
    </source>
</evidence>
<evidence type="ECO:0000256" key="5">
    <source>
        <dbReference type="ARBA" id="ARBA00023134"/>
    </source>
</evidence>
<keyword evidence="2 9" id="KW-0963">Cytoplasm</keyword>
<feature type="binding site" evidence="9">
    <location>
        <begin position="386"/>
        <end position="390"/>
    </location>
    <ligand>
        <name>GTP</name>
        <dbReference type="ChEBI" id="CHEBI:37565"/>
    </ligand>
</feature>
<evidence type="ECO:0000256" key="2">
    <source>
        <dbReference type="ARBA" id="ARBA00022490"/>
    </source>
</evidence>
<evidence type="ECO:0000256" key="4">
    <source>
        <dbReference type="ARBA" id="ARBA00022801"/>
    </source>
</evidence>
<comment type="subunit">
    <text evidence="9">Part of the signal recognition particle protein translocation system, which is composed of SRP and FtsY.</text>
</comment>
<dbReference type="PROSITE" id="PS00300">
    <property type="entry name" value="SRP54"/>
    <property type="match status" value="1"/>
</dbReference>
<feature type="compositionally biased region" description="Basic and acidic residues" evidence="10">
    <location>
        <begin position="37"/>
        <end position="46"/>
    </location>
</feature>
<reference evidence="12 13" key="1">
    <citation type="submission" date="2017-08" db="EMBL/GenBank/DDBJ databases">
        <title>Infants hospitalized years apart are colonized by the same room-sourced microbial strains.</title>
        <authorList>
            <person name="Brooks B."/>
            <person name="Olm M.R."/>
            <person name="Firek B.A."/>
            <person name="Baker R."/>
            <person name="Thomas B.C."/>
            <person name="Morowitz M.J."/>
            <person name="Banfield J.F."/>
        </authorList>
    </citation>
    <scope>NUCLEOTIDE SEQUENCE [LARGE SCALE GENOMIC DNA]</scope>
    <source>
        <strain evidence="12">S2_006_000_R1_57</strain>
    </source>
</reference>
<keyword evidence="6 9" id="KW-0472">Membrane</keyword>
<dbReference type="GO" id="GO:0003924">
    <property type="term" value="F:GTPase activity"/>
    <property type="evidence" value="ECO:0007669"/>
    <property type="project" value="UniProtKB-UniRule"/>
</dbReference>
<organism evidence="12 13">
    <name type="scientific">Lawsonella clevelandensis</name>
    <dbReference type="NCBI Taxonomy" id="1528099"/>
    <lineage>
        <taxon>Bacteria</taxon>
        <taxon>Bacillati</taxon>
        <taxon>Actinomycetota</taxon>
        <taxon>Actinomycetes</taxon>
        <taxon>Mycobacteriales</taxon>
        <taxon>Lawsonellaceae</taxon>
        <taxon>Lawsonella</taxon>
    </lineage>
</organism>
<dbReference type="InterPro" id="IPR027417">
    <property type="entry name" value="P-loop_NTPase"/>
</dbReference>
<evidence type="ECO:0000256" key="1">
    <source>
        <dbReference type="ARBA" id="ARBA00022475"/>
    </source>
</evidence>
<protein>
    <recommendedName>
        <fullName evidence="9">Signal recognition particle receptor FtsY</fullName>
        <shortName evidence="9">SRP receptor</shortName>
        <ecNumber evidence="9">3.6.5.4</ecNumber>
    </recommendedName>
</protein>
<gene>
    <name evidence="9" type="primary">ftsY</name>
    <name evidence="12" type="ORF">DI579_01100</name>
</gene>
<dbReference type="SUPFAM" id="SSF47364">
    <property type="entry name" value="Domain of the SRP/SRP receptor G-proteins"/>
    <property type="match status" value="1"/>
</dbReference>
<dbReference type="SMART" id="SM00962">
    <property type="entry name" value="SRP54"/>
    <property type="match status" value="1"/>
</dbReference>
<dbReference type="InterPro" id="IPR013822">
    <property type="entry name" value="Signal_recog_particl_SRP54_hlx"/>
</dbReference>
<dbReference type="FunFam" id="1.20.120.140:FF:000002">
    <property type="entry name" value="Signal recognition particle receptor FtsY"/>
    <property type="match status" value="1"/>
</dbReference>
<evidence type="ECO:0000256" key="3">
    <source>
        <dbReference type="ARBA" id="ARBA00022741"/>
    </source>
</evidence>
<dbReference type="Gene3D" id="3.40.50.300">
    <property type="entry name" value="P-loop containing nucleotide triphosphate hydrolases"/>
    <property type="match status" value="1"/>
</dbReference>
<dbReference type="EC" id="3.6.5.4" evidence="9"/>
<dbReference type="InterPro" id="IPR003593">
    <property type="entry name" value="AAA+_ATPase"/>
</dbReference>
<dbReference type="SMART" id="SM00963">
    <property type="entry name" value="SRP54_N"/>
    <property type="match status" value="1"/>
</dbReference>
<feature type="domain" description="SRP54-type proteins GTP-binding" evidence="11">
    <location>
        <begin position="469"/>
        <end position="482"/>
    </location>
</feature>
<evidence type="ECO:0000256" key="6">
    <source>
        <dbReference type="ARBA" id="ARBA00023136"/>
    </source>
</evidence>
<evidence type="ECO:0000313" key="12">
    <source>
        <dbReference type="EMBL" id="PZP90040.1"/>
    </source>
</evidence>
<feature type="compositionally biased region" description="Basic and acidic residues" evidence="10">
    <location>
        <begin position="86"/>
        <end position="96"/>
    </location>
</feature>
<dbReference type="GO" id="GO:0005737">
    <property type="term" value="C:cytoplasm"/>
    <property type="evidence" value="ECO:0007669"/>
    <property type="project" value="UniProtKB-SubCell"/>
</dbReference>
<dbReference type="GO" id="GO:0005047">
    <property type="term" value="F:signal recognition particle binding"/>
    <property type="evidence" value="ECO:0007669"/>
    <property type="project" value="TreeGrafter"/>
</dbReference>
<feature type="region of interest" description="Disordered" evidence="10">
    <location>
        <begin position="37"/>
        <end position="193"/>
    </location>
</feature>
<dbReference type="Pfam" id="PF00448">
    <property type="entry name" value="SRP54"/>
    <property type="match status" value="1"/>
</dbReference>
<feature type="compositionally biased region" description="Polar residues" evidence="10">
    <location>
        <begin position="47"/>
        <end position="57"/>
    </location>
</feature>
<keyword evidence="3 9" id="KW-0547">Nucleotide-binding</keyword>
<evidence type="ECO:0000313" key="13">
    <source>
        <dbReference type="Proteomes" id="UP000248606"/>
    </source>
</evidence>
<feature type="compositionally biased region" description="Polar residues" evidence="10">
    <location>
        <begin position="101"/>
        <end position="115"/>
    </location>
</feature>
<feature type="compositionally biased region" description="Polar residues" evidence="10">
    <location>
        <begin position="69"/>
        <end position="85"/>
    </location>
</feature>
<comment type="subcellular location">
    <subcellularLocation>
        <location evidence="9">Cell membrane</location>
        <topology evidence="9">Peripheral membrane protein</topology>
        <orientation evidence="9">Cytoplasmic side</orientation>
    </subcellularLocation>
    <subcellularLocation>
        <location evidence="9">Cytoplasm</location>
    </subcellularLocation>
</comment>
<dbReference type="InterPro" id="IPR004390">
    <property type="entry name" value="SR_rcpt_FtsY"/>
</dbReference>
<feature type="compositionally biased region" description="Basic and acidic residues" evidence="10">
    <location>
        <begin position="180"/>
        <end position="190"/>
    </location>
</feature>
<comment type="similarity">
    <text evidence="9">Belongs to the GTP-binding SRP family. FtsY subfamily.</text>
</comment>
<dbReference type="FunFam" id="3.40.50.300:FF:000053">
    <property type="entry name" value="Signal recognition particle receptor FtsY"/>
    <property type="match status" value="1"/>
</dbReference>
<keyword evidence="4 9" id="KW-0378">Hydrolase</keyword>
<dbReference type="InterPro" id="IPR042101">
    <property type="entry name" value="SRP54_N_sf"/>
</dbReference>
<keyword evidence="7 9" id="KW-0675">Receptor</keyword>
<dbReference type="GO" id="GO:0006614">
    <property type="term" value="P:SRP-dependent cotranslational protein targeting to membrane"/>
    <property type="evidence" value="ECO:0007669"/>
    <property type="project" value="InterPro"/>
</dbReference>
<evidence type="ECO:0000259" key="11">
    <source>
        <dbReference type="PROSITE" id="PS00300"/>
    </source>
</evidence>
<keyword evidence="1 9" id="KW-1003">Cell membrane</keyword>
<dbReference type="GO" id="GO:0005886">
    <property type="term" value="C:plasma membrane"/>
    <property type="evidence" value="ECO:0007669"/>
    <property type="project" value="UniProtKB-SubCell"/>
</dbReference>
<name>A0A2W5IE25_9ACTN</name>
<feature type="binding site" evidence="9">
    <location>
        <begin position="448"/>
        <end position="451"/>
    </location>
    <ligand>
        <name>GTP</name>
        <dbReference type="ChEBI" id="CHEBI:37565"/>
    </ligand>
</feature>
<evidence type="ECO:0000256" key="7">
    <source>
        <dbReference type="ARBA" id="ARBA00023170"/>
    </source>
</evidence>
<proteinExistence type="inferred from homology"/>
<dbReference type="SMART" id="SM00382">
    <property type="entry name" value="AAA"/>
    <property type="match status" value="1"/>
</dbReference>
<evidence type="ECO:0000256" key="9">
    <source>
        <dbReference type="HAMAP-Rule" id="MF_00920"/>
    </source>
</evidence>
<feature type="compositionally biased region" description="Low complexity" evidence="10">
    <location>
        <begin position="121"/>
        <end position="130"/>
    </location>
</feature>
<accession>A0A2W5IE25</accession>
<dbReference type="SUPFAM" id="SSF52540">
    <property type="entry name" value="P-loop containing nucleoside triphosphate hydrolases"/>
    <property type="match status" value="1"/>
</dbReference>
<dbReference type="AlphaFoldDB" id="A0A2W5IE25"/>
<dbReference type="InterPro" id="IPR036225">
    <property type="entry name" value="SRP/SRP_N"/>
</dbReference>
<dbReference type="NCBIfam" id="TIGR00064">
    <property type="entry name" value="ftsY"/>
    <property type="match status" value="1"/>
</dbReference>
<dbReference type="EMBL" id="QFOZ01000001">
    <property type="protein sequence ID" value="PZP90040.1"/>
    <property type="molecule type" value="Genomic_DNA"/>
</dbReference>
<sequence>MATIIGIVIGVVIVAVAITLAVGAKKKKQDAISFSEKEQLEGKERSGSYNAGGQFSFSEGEGKLKDTVPLQQSAPKVSQQSVDTTLSKKESVREESAIAEPNNSVDTSAEITPDTSVGIGTESAAETAAETSEETHSEPSTGTVPVAVPIATPASTDVSIPVDNGAEPTDTATVEESVDETEHTVEKEKVPSAQGRLSHLRGRLARSNNVFSKGLLGILGAGDLDEDAWEEVEDTLIMADLGTTITMRVVDRLRDELASSNIRDEAGARALLRDILIEECHPEMDRSLKALPHDDHPAILLMVGVNGTGKTTTTGKLARVLVGDGRRVLLGAADTFRAAAADQLQTWGDRVGATTIRGAEGSDPAAIAFDAVDAGVQQNVDAVLIDTAGRLHTKTGLMDELGKVKRVVSKKASVDEVLLVLDATVGQNGILQAKEFKNVVDITGVVLTKLDGTAKGGIVFQVQEELGVPVKLVGLGEGADDLAPFEPAAFVDALLA</sequence>
<dbReference type="Gene3D" id="1.20.120.140">
    <property type="entry name" value="Signal recognition particle SRP54, nucleotide-binding domain"/>
    <property type="match status" value="1"/>
</dbReference>
<keyword evidence="5 9" id="KW-0342">GTP-binding</keyword>
<dbReference type="HAMAP" id="MF_00920">
    <property type="entry name" value="FtsY"/>
    <property type="match status" value="1"/>
</dbReference>
<dbReference type="GO" id="GO:0005525">
    <property type="term" value="F:GTP binding"/>
    <property type="evidence" value="ECO:0007669"/>
    <property type="project" value="UniProtKB-UniRule"/>
</dbReference>
<dbReference type="Proteomes" id="UP000248606">
    <property type="component" value="Unassembled WGS sequence"/>
</dbReference>
<dbReference type="PANTHER" id="PTHR43134:SF1">
    <property type="entry name" value="SIGNAL RECOGNITION PARTICLE RECEPTOR SUBUNIT ALPHA"/>
    <property type="match status" value="1"/>
</dbReference>
<evidence type="ECO:0000256" key="10">
    <source>
        <dbReference type="SAM" id="MobiDB-lite"/>
    </source>
</evidence>
<comment type="catalytic activity">
    <reaction evidence="8 9">
        <text>GTP + H2O = GDP + phosphate + H(+)</text>
        <dbReference type="Rhea" id="RHEA:19669"/>
        <dbReference type="ChEBI" id="CHEBI:15377"/>
        <dbReference type="ChEBI" id="CHEBI:15378"/>
        <dbReference type="ChEBI" id="CHEBI:37565"/>
        <dbReference type="ChEBI" id="CHEBI:43474"/>
        <dbReference type="ChEBI" id="CHEBI:58189"/>
        <dbReference type="EC" id="3.6.5.4"/>
    </reaction>
</comment>
<comment type="caution">
    <text evidence="12">The sequence shown here is derived from an EMBL/GenBank/DDBJ whole genome shotgun (WGS) entry which is preliminary data.</text>
</comment>
<dbReference type="Pfam" id="PF02881">
    <property type="entry name" value="SRP54_N"/>
    <property type="match status" value="1"/>
</dbReference>
<feature type="binding site" evidence="9">
    <location>
        <begin position="304"/>
        <end position="311"/>
    </location>
    <ligand>
        <name>GTP</name>
        <dbReference type="ChEBI" id="CHEBI:37565"/>
    </ligand>
</feature>
<dbReference type="InterPro" id="IPR000897">
    <property type="entry name" value="SRP54_GTPase_dom"/>
</dbReference>
<comment type="function">
    <text evidence="9">Involved in targeting and insertion of nascent membrane proteins into the cytoplasmic membrane. Acts as a receptor for the complex formed by the signal recognition particle (SRP) and the ribosome-nascent chain (RNC).</text>
</comment>